<dbReference type="Gene3D" id="2.40.50.100">
    <property type="match status" value="1"/>
</dbReference>
<proteinExistence type="inferred from homology"/>
<dbReference type="PANTHER" id="PTHR30469">
    <property type="entry name" value="MULTIDRUG RESISTANCE PROTEIN MDTA"/>
    <property type="match status" value="1"/>
</dbReference>
<dbReference type="KEGG" id="mpsy:CEK71_06500"/>
<dbReference type="GO" id="GO:0015562">
    <property type="term" value="F:efflux transmembrane transporter activity"/>
    <property type="evidence" value="ECO:0007669"/>
    <property type="project" value="TreeGrafter"/>
</dbReference>
<name>A0A1Z4BWU4_9GAMM</name>
<evidence type="ECO:0000259" key="2">
    <source>
        <dbReference type="Pfam" id="PF25954"/>
    </source>
</evidence>
<dbReference type="EMBL" id="CP022129">
    <property type="protein sequence ID" value="ASF45748.1"/>
    <property type="molecule type" value="Genomic_DNA"/>
</dbReference>
<dbReference type="Proteomes" id="UP000197019">
    <property type="component" value="Chromosome"/>
</dbReference>
<evidence type="ECO:0000259" key="3">
    <source>
        <dbReference type="Pfam" id="PF25967"/>
    </source>
</evidence>
<dbReference type="PANTHER" id="PTHR30469:SF15">
    <property type="entry name" value="HLYD FAMILY OF SECRETION PROTEINS"/>
    <property type="match status" value="1"/>
</dbReference>
<evidence type="ECO:0000313" key="4">
    <source>
        <dbReference type="EMBL" id="ASF45748.1"/>
    </source>
</evidence>
<organism evidence="4 5">
    <name type="scientific">Methylovulum psychrotolerans</name>
    <dbReference type="NCBI Taxonomy" id="1704499"/>
    <lineage>
        <taxon>Bacteria</taxon>
        <taxon>Pseudomonadati</taxon>
        <taxon>Pseudomonadota</taxon>
        <taxon>Gammaproteobacteria</taxon>
        <taxon>Methylococcales</taxon>
        <taxon>Methylococcaceae</taxon>
        <taxon>Methylovulum</taxon>
    </lineage>
</organism>
<dbReference type="GO" id="GO:1990281">
    <property type="term" value="C:efflux pump complex"/>
    <property type="evidence" value="ECO:0007669"/>
    <property type="project" value="TreeGrafter"/>
</dbReference>
<dbReference type="AlphaFoldDB" id="A0A1Z4BWU4"/>
<evidence type="ECO:0000256" key="1">
    <source>
        <dbReference type="ARBA" id="ARBA00009477"/>
    </source>
</evidence>
<dbReference type="Gene3D" id="1.10.287.470">
    <property type="entry name" value="Helix hairpin bin"/>
    <property type="match status" value="1"/>
</dbReference>
<dbReference type="InterPro" id="IPR058792">
    <property type="entry name" value="Beta-barrel_RND_2"/>
</dbReference>
<protein>
    <submittedName>
        <fullName evidence="4">Efflux transporter periplasmic adaptor subunit</fullName>
    </submittedName>
</protein>
<comment type="similarity">
    <text evidence="1">Belongs to the membrane fusion protein (MFP) (TC 8.A.1) family.</text>
</comment>
<dbReference type="RefSeq" id="WP_088618624.1">
    <property type="nucleotide sequence ID" value="NZ_CP022129.1"/>
</dbReference>
<dbReference type="Gene3D" id="2.40.30.170">
    <property type="match status" value="1"/>
</dbReference>
<dbReference type="InterPro" id="IPR058627">
    <property type="entry name" value="MdtA-like_C"/>
</dbReference>
<feature type="domain" description="CusB-like beta-barrel" evidence="2">
    <location>
        <begin position="202"/>
        <end position="276"/>
    </location>
</feature>
<dbReference type="SUPFAM" id="SSF111369">
    <property type="entry name" value="HlyD-like secretion proteins"/>
    <property type="match status" value="1"/>
</dbReference>
<dbReference type="PROSITE" id="PS51257">
    <property type="entry name" value="PROKAR_LIPOPROTEIN"/>
    <property type="match status" value="1"/>
</dbReference>
<accession>A0A1Z4BWU4</accession>
<dbReference type="NCBIfam" id="TIGR01730">
    <property type="entry name" value="RND_mfp"/>
    <property type="match status" value="1"/>
</dbReference>
<keyword evidence="5" id="KW-1185">Reference proteome</keyword>
<feature type="domain" description="Multidrug resistance protein MdtA-like C-terminal permuted SH3" evidence="3">
    <location>
        <begin position="284"/>
        <end position="341"/>
    </location>
</feature>
<sequence>MRHLLFGLLALILLVACEKPVEPPPPPRPALVMQVADSATETAMSLIGQVQPRYESAQGFRIAGKIIERRVEMGARVSKGQVIARLDATDSQLNAAAAAAEVASAEASHALAVAEVARQRQLFAKKFISASALDIKESELKESSARLAKVKAQANISGNQTQYTTLTADRDGVVSFIQAEPGQVVAAGDVIVRIADIRTVDVLVAVPESRMAEVKLQAPVLLKMWADQQKTYTGIVREIAPTADAATRTFNVRITLENTDAAVKFGMTAGVRFAAPNAANDSSVLIPSRALTANNGKSQVWVIDANNHAQPRAVETGEFREDGVVIRSGLSTGETIAIAGVHTLTKDQLVRPVMETKP</sequence>
<dbReference type="Gene3D" id="2.40.420.20">
    <property type="match status" value="1"/>
</dbReference>
<gene>
    <name evidence="4" type="ORF">CEK71_06500</name>
</gene>
<dbReference type="InterPro" id="IPR006143">
    <property type="entry name" value="RND_pump_MFP"/>
</dbReference>
<evidence type="ECO:0000313" key="5">
    <source>
        <dbReference type="Proteomes" id="UP000197019"/>
    </source>
</evidence>
<dbReference type="Pfam" id="PF25967">
    <property type="entry name" value="RND-MFP_C"/>
    <property type="match status" value="1"/>
</dbReference>
<dbReference type="Pfam" id="PF25954">
    <property type="entry name" value="Beta-barrel_RND_2"/>
    <property type="match status" value="1"/>
</dbReference>
<dbReference type="OrthoDB" id="9806939at2"/>
<reference evidence="4 5" key="1">
    <citation type="submission" date="2017-06" db="EMBL/GenBank/DDBJ databases">
        <title>Genome Sequencing of the methanotroph Methylovulum psychrotolerants str. HV10-M2 isolated from a high-altitude environment.</title>
        <authorList>
            <person name="Mateos-Rivera A."/>
        </authorList>
    </citation>
    <scope>NUCLEOTIDE SEQUENCE [LARGE SCALE GENOMIC DNA]</scope>
    <source>
        <strain evidence="4 5">HV10_M2</strain>
    </source>
</reference>